<dbReference type="InterPro" id="IPR000182">
    <property type="entry name" value="GNAT_dom"/>
</dbReference>
<evidence type="ECO:0000259" key="3">
    <source>
        <dbReference type="PROSITE" id="PS51186"/>
    </source>
</evidence>
<dbReference type="AlphaFoldDB" id="A0A0A0D780"/>
<evidence type="ECO:0000313" key="5">
    <source>
        <dbReference type="Proteomes" id="UP000029995"/>
    </source>
</evidence>
<gene>
    <name evidence="4" type="ORF">P409_09660</name>
</gene>
<dbReference type="PANTHER" id="PTHR43877:SF2">
    <property type="entry name" value="AMINOALKYLPHOSPHONATE N-ACETYLTRANSFERASE-RELATED"/>
    <property type="match status" value="1"/>
</dbReference>
<proteinExistence type="predicted"/>
<comment type="caution">
    <text evidence="4">The sequence shown here is derived from an EMBL/GenBank/DDBJ whole genome shotgun (WGS) entry which is preliminary data.</text>
</comment>
<dbReference type="RefSeq" id="WP_034834814.1">
    <property type="nucleotide sequence ID" value="NZ_JANX01000086.1"/>
</dbReference>
<dbReference type="PROSITE" id="PS51186">
    <property type="entry name" value="GNAT"/>
    <property type="match status" value="1"/>
</dbReference>
<dbReference type="GO" id="GO:0016747">
    <property type="term" value="F:acyltransferase activity, transferring groups other than amino-acyl groups"/>
    <property type="evidence" value="ECO:0007669"/>
    <property type="project" value="InterPro"/>
</dbReference>
<dbReference type="Gene3D" id="3.40.630.30">
    <property type="match status" value="1"/>
</dbReference>
<evidence type="ECO:0000313" key="4">
    <source>
        <dbReference type="EMBL" id="KGM34531.1"/>
    </source>
</evidence>
<feature type="domain" description="N-acetyltransferase" evidence="3">
    <location>
        <begin position="129"/>
        <end position="257"/>
    </location>
</feature>
<dbReference type="Pfam" id="PF00583">
    <property type="entry name" value="Acetyltransf_1"/>
    <property type="match status" value="1"/>
</dbReference>
<dbReference type="Proteomes" id="UP000029995">
    <property type="component" value="Unassembled WGS sequence"/>
</dbReference>
<keyword evidence="2" id="KW-0012">Acyltransferase</keyword>
<sequence>MTGFRPVAGLSRAERARVGALVAGHPVFALYWDAALDAAAAGDRSRSVRLEPEGAILGIDFDRLSIYTPVGAVGDAALLSLTADPRPLELHLTPEQAGRLRPACGGRLTREDGLRFYARPLAEIPQPDPACRRMGPADLEPLRRFYAAHYPATVFSAWMLDLPFVSIIEDGRPVAAGGVLARAGNRAMIGNFLVDPARRGEGLAARVVDGMLAALRAEGVTAALLATNDLNPAACRVYERAGFALIERRLQLDLRAV</sequence>
<dbReference type="InterPro" id="IPR050832">
    <property type="entry name" value="Bact_Acetyltransf"/>
</dbReference>
<evidence type="ECO:0000256" key="1">
    <source>
        <dbReference type="ARBA" id="ARBA00022679"/>
    </source>
</evidence>
<dbReference type="CDD" id="cd04301">
    <property type="entry name" value="NAT_SF"/>
    <property type="match status" value="1"/>
</dbReference>
<protein>
    <recommendedName>
        <fullName evidence="3">N-acetyltransferase domain-containing protein</fullName>
    </recommendedName>
</protein>
<organism evidence="4 5">
    <name type="scientific">Inquilinus limosus MP06</name>
    <dbReference type="NCBI Taxonomy" id="1398085"/>
    <lineage>
        <taxon>Bacteria</taxon>
        <taxon>Pseudomonadati</taxon>
        <taxon>Pseudomonadota</taxon>
        <taxon>Alphaproteobacteria</taxon>
        <taxon>Rhodospirillales</taxon>
        <taxon>Rhodospirillaceae</taxon>
        <taxon>Inquilinus</taxon>
    </lineage>
</organism>
<evidence type="ECO:0000256" key="2">
    <source>
        <dbReference type="ARBA" id="ARBA00023315"/>
    </source>
</evidence>
<dbReference type="InterPro" id="IPR016181">
    <property type="entry name" value="Acyl_CoA_acyltransferase"/>
</dbReference>
<dbReference type="SUPFAM" id="SSF55729">
    <property type="entry name" value="Acyl-CoA N-acyltransferases (Nat)"/>
    <property type="match status" value="1"/>
</dbReference>
<dbReference type="PANTHER" id="PTHR43877">
    <property type="entry name" value="AMINOALKYLPHOSPHONATE N-ACETYLTRANSFERASE-RELATED-RELATED"/>
    <property type="match status" value="1"/>
</dbReference>
<name>A0A0A0D780_9PROT</name>
<accession>A0A0A0D780</accession>
<keyword evidence="1" id="KW-0808">Transferase</keyword>
<dbReference type="OrthoDB" id="7343612at2"/>
<dbReference type="EMBL" id="JANX01000086">
    <property type="protein sequence ID" value="KGM34531.1"/>
    <property type="molecule type" value="Genomic_DNA"/>
</dbReference>
<reference evidence="4 5" key="1">
    <citation type="submission" date="2014-01" db="EMBL/GenBank/DDBJ databases">
        <title>Genome sequence determination for a cystic fibrosis isolate, Inquilinus limosus.</title>
        <authorList>
            <person name="Pino M."/>
            <person name="Di Conza J."/>
            <person name="Gutkind G."/>
        </authorList>
    </citation>
    <scope>NUCLEOTIDE SEQUENCE [LARGE SCALE GENOMIC DNA]</scope>
    <source>
        <strain evidence="4 5">MP06</strain>
    </source>
</reference>